<dbReference type="Proteomes" id="UP000612899">
    <property type="component" value="Unassembled WGS sequence"/>
</dbReference>
<name>A0A8J3VGL5_9ACTN</name>
<reference evidence="1" key="1">
    <citation type="submission" date="2021-01" db="EMBL/GenBank/DDBJ databases">
        <title>Whole genome shotgun sequence of Rhizocola hellebori NBRC 109834.</title>
        <authorList>
            <person name="Komaki H."/>
            <person name="Tamura T."/>
        </authorList>
    </citation>
    <scope>NUCLEOTIDE SEQUENCE</scope>
    <source>
        <strain evidence="1">NBRC 109834</strain>
    </source>
</reference>
<gene>
    <name evidence="1" type="ORF">Rhe02_33290</name>
</gene>
<keyword evidence="2" id="KW-1185">Reference proteome</keyword>
<proteinExistence type="predicted"/>
<dbReference type="EMBL" id="BONY01000017">
    <property type="protein sequence ID" value="GIH05262.1"/>
    <property type="molecule type" value="Genomic_DNA"/>
</dbReference>
<evidence type="ECO:0000313" key="1">
    <source>
        <dbReference type="EMBL" id="GIH05262.1"/>
    </source>
</evidence>
<sequence>MPQRGTAGEAAQTAPRQQLDFLHRVVGVIQRAEHAVAVHMQRPPVRGQQRGERFMVASQGRGEQGCFAVDRCVRAHNDTG</sequence>
<evidence type="ECO:0000313" key="2">
    <source>
        <dbReference type="Proteomes" id="UP000612899"/>
    </source>
</evidence>
<dbReference type="AlphaFoldDB" id="A0A8J3VGL5"/>
<protein>
    <submittedName>
        <fullName evidence="1">Uncharacterized protein</fullName>
    </submittedName>
</protein>
<organism evidence="1 2">
    <name type="scientific">Rhizocola hellebori</name>
    <dbReference type="NCBI Taxonomy" id="1392758"/>
    <lineage>
        <taxon>Bacteria</taxon>
        <taxon>Bacillati</taxon>
        <taxon>Actinomycetota</taxon>
        <taxon>Actinomycetes</taxon>
        <taxon>Micromonosporales</taxon>
        <taxon>Micromonosporaceae</taxon>
        <taxon>Rhizocola</taxon>
    </lineage>
</organism>
<accession>A0A8J3VGL5</accession>
<comment type="caution">
    <text evidence="1">The sequence shown here is derived from an EMBL/GenBank/DDBJ whole genome shotgun (WGS) entry which is preliminary data.</text>
</comment>